<keyword evidence="3 10" id="KW-0808">Transferase</keyword>
<evidence type="ECO:0000259" key="11">
    <source>
        <dbReference type="PROSITE" id="PS50109"/>
    </source>
</evidence>
<reference evidence="13" key="1">
    <citation type="submission" date="2016-11" db="UniProtKB">
        <authorList>
            <consortium name="WormBaseParasite"/>
        </authorList>
    </citation>
    <scope>IDENTIFICATION</scope>
</reference>
<protein>
    <recommendedName>
        <fullName evidence="10">Protein-serine/threonine kinase</fullName>
        <ecNumber evidence="10">2.7.11.-</ecNumber>
    </recommendedName>
</protein>
<dbReference type="Gene3D" id="3.30.565.10">
    <property type="entry name" value="Histidine kinase-like ATPase, C-terminal domain"/>
    <property type="match status" value="1"/>
</dbReference>
<dbReference type="Proteomes" id="UP000095287">
    <property type="component" value="Unplaced"/>
</dbReference>
<feature type="domain" description="Histidine kinase" evidence="11">
    <location>
        <begin position="238"/>
        <end position="363"/>
    </location>
</feature>
<organism evidence="12 13">
    <name type="scientific">Steinernema glaseri</name>
    <dbReference type="NCBI Taxonomy" id="37863"/>
    <lineage>
        <taxon>Eukaryota</taxon>
        <taxon>Metazoa</taxon>
        <taxon>Ecdysozoa</taxon>
        <taxon>Nematoda</taxon>
        <taxon>Chromadorea</taxon>
        <taxon>Rhabditida</taxon>
        <taxon>Tylenchina</taxon>
        <taxon>Panagrolaimomorpha</taxon>
        <taxon>Strongyloidoidea</taxon>
        <taxon>Steinernematidae</taxon>
        <taxon>Steinernema</taxon>
    </lineage>
</organism>
<dbReference type="GO" id="GO:0005759">
    <property type="term" value="C:mitochondrial matrix"/>
    <property type="evidence" value="ECO:0007669"/>
    <property type="project" value="UniProtKB-SubCell"/>
</dbReference>
<dbReference type="CDD" id="cd16929">
    <property type="entry name" value="HATPase_PDK-like"/>
    <property type="match status" value="1"/>
</dbReference>
<dbReference type="InterPro" id="IPR003594">
    <property type="entry name" value="HATPase_dom"/>
</dbReference>
<dbReference type="InterPro" id="IPR036890">
    <property type="entry name" value="HATPase_C_sf"/>
</dbReference>
<dbReference type="SMART" id="SM00387">
    <property type="entry name" value="HATPase_c"/>
    <property type="match status" value="1"/>
</dbReference>
<dbReference type="GO" id="GO:0004740">
    <property type="term" value="F:pyruvate dehydrogenase (acetyl-transferring) kinase activity"/>
    <property type="evidence" value="ECO:0007669"/>
    <property type="project" value="UniProtKB-EC"/>
</dbReference>
<dbReference type="PANTHER" id="PTHR11947">
    <property type="entry name" value="PYRUVATE DEHYDROGENASE KINASE"/>
    <property type="match status" value="1"/>
</dbReference>
<dbReference type="Pfam" id="PF10436">
    <property type="entry name" value="BCDHK_Adom3"/>
    <property type="match status" value="1"/>
</dbReference>
<dbReference type="FunFam" id="3.30.565.10:FF:000007">
    <property type="entry name" value="Mitochondrial pyruvate dehydrogenase kinase isoform 2"/>
    <property type="match status" value="1"/>
</dbReference>
<evidence type="ECO:0000256" key="4">
    <source>
        <dbReference type="ARBA" id="ARBA00022741"/>
    </source>
</evidence>
<keyword evidence="4 10" id="KW-0547">Nucleotide-binding</keyword>
<evidence type="ECO:0000256" key="2">
    <source>
        <dbReference type="ARBA" id="ARBA00006155"/>
    </source>
</evidence>
<dbReference type="AlphaFoldDB" id="A0A1I7ZLR0"/>
<dbReference type="GO" id="GO:0010906">
    <property type="term" value="P:regulation of glucose metabolic process"/>
    <property type="evidence" value="ECO:0007669"/>
    <property type="project" value="TreeGrafter"/>
</dbReference>
<name>A0A1I7ZLR0_9BILA</name>
<dbReference type="InterPro" id="IPR018955">
    <property type="entry name" value="BCDHK/PDK_N"/>
</dbReference>
<keyword evidence="7" id="KW-0809">Transit peptide</keyword>
<comment type="similarity">
    <text evidence="2 10">Belongs to the PDK/BCKDK protein kinase family.</text>
</comment>
<dbReference type="PANTHER" id="PTHR11947:SF3">
    <property type="entry name" value="[PYRUVATE DEHYDROGENASE (ACETYL-TRANSFERRING)] KINASE, MITOCHONDRIAL"/>
    <property type="match status" value="1"/>
</dbReference>
<evidence type="ECO:0000313" key="13">
    <source>
        <dbReference type="WBParaSite" id="L893_g27683.t1"/>
    </source>
</evidence>
<proteinExistence type="inferred from homology"/>
<dbReference type="InterPro" id="IPR039028">
    <property type="entry name" value="BCKD/PDK"/>
</dbReference>
<keyword evidence="12" id="KW-1185">Reference proteome</keyword>
<keyword evidence="8 10" id="KW-0496">Mitochondrion</keyword>
<comment type="catalytic activity">
    <reaction evidence="9">
        <text>L-seryl-[pyruvate dehydrogenase E1 alpha subunit] + ATP = O-phospho-L-seryl-[pyruvate dehydrogenase E1 alpha subunit] + ADP + H(+)</text>
        <dbReference type="Rhea" id="RHEA:23052"/>
        <dbReference type="Rhea" id="RHEA-COMP:13689"/>
        <dbReference type="Rhea" id="RHEA-COMP:13690"/>
        <dbReference type="ChEBI" id="CHEBI:15378"/>
        <dbReference type="ChEBI" id="CHEBI:29999"/>
        <dbReference type="ChEBI" id="CHEBI:30616"/>
        <dbReference type="ChEBI" id="CHEBI:83421"/>
        <dbReference type="ChEBI" id="CHEBI:456216"/>
        <dbReference type="EC" id="2.7.11.2"/>
    </reaction>
</comment>
<dbReference type="InterPro" id="IPR005467">
    <property type="entry name" value="His_kinase_dom"/>
</dbReference>
<evidence type="ECO:0000256" key="9">
    <source>
        <dbReference type="ARBA" id="ARBA00048201"/>
    </source>
</evidence>
<evidence type="ECO:0000256" key="1">
    <source>
        <dbReference type="ARBA" id="ARBA00004305"/>
    </source>
</evidence>
<keyword evidence="6 10" id="KW-0067">ATP-binding</keyword>
<dbReference type="SUPFAM" id="SSF69012">
    <property type="entry name" value="alpha-ketoacid dehydrogenase kinase, N-terminal domain"/>
    <property type="match status" value="1"/>
</dbReference>
<dbReference type="GO" id="GO:0005524">
    <property type="term" value="F:ATP binding"/>
    <property type="evidence" value="ECO:0007669"/>
    <property type="project" value="UniProtKB-UniRule"/>
</dbReference>
<dbReference type="EC" id="2.7.11.-" evidence="10"/>
<evidence type="ECO:0000256" key="7">
    <source>
        <dbReference type="ARBA" id="ARBA00022946"/>
    </source>
</evidence>
<evidence type="ECO:0000256" key="8">
    <source>
        <dbReference type="ARBA" id="ARBA00023128"/>
    </source>
</evidence>
<dbReference type="SUPFAM" id="SSF55874">
    <property type="entry name" value="ATPase domain of HSP90 chaperone/DNA topoisomerase II/histidine kinase"/>
    <property type="match status" value="1"/>
</dbReference>
<keyword evidence="5 10" id="KW-0418">Kinase</keyword>
<evidence type="ECO:0000256" key="5">
    <source>
        <dbReference type="ARBA" id="ARBA00022777"/>
    </source>
</evidence>
<accession>A0A1I7ZLR0</accession>
<sequence>MKLTRRLLRPFSSVLKYKLEHYAGLQPSSLSMQNYIEIGRKETATSSFVFVRNELLVRLANIMKEMTFLPKKLLNMPSVRSVSDLYYQSFDELLHYENADVDFSMVNKFNDQLERIMKRHNDVVKTMAAGLLEFNSAGGVSVAREHCIQYFLDRFYTNRISKRMLQNQHLVVFGSMPPKSPHHIGYIDPSCDVANVIKMAFSDARYLCDVHYKASPALHLKCINSMKPGKMIRVVAVPSHLYHVMFELFKNAMRATVEFHPDSDSDELPPIKVTVVSARHDLSVKVSDRGGGFPRSNLGRMFNFMYSTAPSPVLRNDAEPAMAGYGYGLPLSRLYARYFLGDLMLSPLEGYGTDAHVYMKATPFEAAEVLPIYCNSSRQLLTTSIETNDWSHHLPEYGFPSK</sequence>
<dbReference type="InterPro" id="IPR036784">
    <property type="entry name" value="AK/P_DHK_N_sf"/>
</dbReference>
<dbReference type="Pfam" id="PF02518">
    <property type="entry name" value="HATPase_c"/>
    <property type="match status" value="1"/>
</dbReference>
<evidence type="ECO:0000313" key="12">
    <source>
        <dbReference type="Proteomes" id="UP000095287"/>
    </source>
</evidence>
<evidence type="ECO:0000256" key="3">
    <source>
        <dbReference type="ARBA" id="ARBA00022679"/>
    </source>
</evidence>
<dbReference type="PROSITE" id="PS50109">
    <property type="entry name" value="HIS_KIN"/>
    <property type="match status" value="1"/>
</dbReference>
<evidence type="ECO:0000256" key="6">
    <source>
        <dbReference type="ARBA" id="ARBA00022840"/>
    </source>
</evidence>
<evidence type="ECO:0000256" key="10">
    <source>
        <dbReference type="RuleBase" id="RU366032"/>
    </source>
</evidence>
<dbReference type="WBParaSite" id="L893_g27683.t1">
    <property type="protein sequence ID" value="L893_g27683.t1"/>
    <property type="gene ID" value="L893_g27683"/>
</dbReference>
<dbReference type="Gene3D" id="1.20.140.20">
    <property type="entry name" value="Alpha-ketoacid/pyruvate dehydrogenase kinase, N-terminal domain"/>
    <property type="match status" value="1"/>
</dbReference>
<comment type="subcellular location">
    <subcellularLocation>
        <location evidence="1 10">Mitochondrion matrix</location>
    </subcellularLocation>
</comment>